<feature type="non-terminal residue" evidence="2">
    <location>
        <position position="146"/>
    </location>
</feature>
<proteinExistence type="predicted"/>
<sequence>MERTIQKYMDVHAQKMHPDGLLTDPDNLDYLLEEARKLTEQSDTLANSVRQLMGDGLQSLSISDLQTLEMRMEKGLACVRSTKDQLLFEKIEDLHKRIEESQGCTSRTEIDSFAQIDMQNVETGNLEKSPQCSYTDDVVIQTALQL</sequence>
<evidence type="ECO:0000259" key="1">
    <source>
        <dbReference type="PROSITE" id="PS51297"/>
    </source>
</evidence>
<evidence type="ECO:0000313" key="2">
    <source>
        <dbReference type="EMBL" id="KAH9307507.1"/>
    </source>
</evidence>
<dbReference type="PROSITE" id="PS51297">
    <property type="entry name" value="K_BOX"/>
    <property type="match status" value="1"/>
</dbReference>
<evidence type="ECO:0000313" key="3">
    <source>
        <dbReference type="Proteomes" id="UP000824469"/>
    </source>
</evidence>
<organism evidence="2 3">
    <name type="scientific">Taxus chinensis</name>
    <name type="common">Chinese yew</name>
    <name type="synonym">Taxus wallichiana var. chinensis</name>
    <dbReference type="NCBI Taxonomy" id="29808"/>
    <lineage>
        <taxon>Eukaryota</taxon>
        <taxon>Viridiplantae</taxon>
        <taxon>Streptophyta</taxon>
        <taxon>Embryophyta</taxon>
        <taxon>Tracheophyta</taxon>
        <taxon>Spermatophyta</taxon>
        <taxon>Pinopsida</taxon>
        <taxon>Pinidae</taxon>
        <taxon>Conifers II</taxon>
        <taxon>Cupressales</taxon>
        <taxon>Taxaceae</taxon>
        <taxon>Taxus</taxon>
    </lineage>
</organism>
<dbReference type="EMBL" id="JAHRHJ020000007">
    <property type="protein sequence ID" value="KAH9307507.1"/>
    <property type="molecule type" value="Genomic_DNA"/>
</dbReference>
<name>A0AA38L097_TAXCH</name>
<comment type="caution">
    <text evidence="2">The sequence shown here is derived from an EMBL/GenBank/DDBJ whole genome shotgun (WGS) entry which is preliminary data.</text>
</comment>
<protein>
    <recommendedName>
        <fullName evidence="1">K-box domain-containing protein</fullName>
    </recommendedName>
</protein>
<gene>
    <name evidence="2" type="ORF">KI387_035418</name>
</gene>
<dbReference type="AlphaFoldDB" id="A0AA38L097"/>
<dbReference type="GO" id="GO:0005634">
    <property type="term" value="C:nucleus"/>
    <property type="evidence" value="ECO:0007669"/>
    <property type="project" value="InterPro"/>
</dbReference>
<dbReference type="Proteomes" id="UP000824469">
    <property type="component" value="Unassembled WGS sequence"/>
</dbReference>
<keyword evidence="3" id="KW-1185">Reference proteome</keyword>
<dbReference type="GO" id="GO:0003700">
    <property type="term" value="F:DNA-binding transcription factor activity"/>
    <property type="evidence" value="ECO:0007669"/>
    <property type="project" value="InterPro"/>
</dbReference>
<feature type="domain" description="K-box" evidence="1">
    <location>
        <begin position="28"/>
        <end position="119"/>
    </location>
</feature>
<accession>A0AA38L097</accession>
<feature type="non-terminal residue" evidence="2">
    <location>
        <position position="1"/>
    </location>
</feature>
<reference evidence="2 3" key="1">
    <citation type="journal article" date="2021" name="Nat. Plants">
        <title>The Taxus genome provides insights into paclitaxel biosynthesis.</title>
        <authorList>
            <person name="Xiong X."/>
            <person name="Gou J."/>
            <person name="Liao Q."/>
            <person name="Li Y."/>
            <person name="Zhou Q."/>
            <person name="Bi G."/>
            <person name="Li C."/>
            <person name="Du R."/>
            <person name="Wang X."/>
            <person name="Sun T."/>
            <person name="Guo L."/>
            <person name="Liang H."/>
            <person name="Lu P."/>
            <person name="Wu Y."/>
            <person name="Zhang Z."/>
            <person name="Ro D.K."/>
            <person name="Shang Y."/>
            <person name="Huang S."/>
            <person name="Yan J."/>
        </authorList>
    </citation>
    <scope>NUCLEOTIDE SEQUENCE [LARGE SCALE GENOMIC DNA]</scope>
    <source>
        <strain evidence="2">Ta-2019</strain>
    </source>
</reference>
<dbReference type="InterPro" id="IPR002487">
    <property type="entry name" value="TF_Kbox"/>
</dbReference>
<dbReference type="Pfam" id="PF01486">
    <property type="entry name" value="K-box"/>
    <property type="match status" value="1"/>
</dbReference>